<proteinExistence type="predicted"/>
<keyword evidence="2" id="KW-0732">Signal</keyword>
<evidence type="ECO:0000313" key="4">
    <source>
        <dbReference type="Proteomes" id="UP000799439"/>
    </source>
</evidence>
<feature type="compositionally biased region" description="Polar residues" evidence="1">
    <location>
        <begin position="159"/>
        <end position="176"/>
    </location>
</feature>
<accession>A0A9P4MDL1</accession>
<name>A0A9P4MDL1_9PEZI</name>
<organism evidence="3 4">
    <name type="scientific">Myriangium duriaei CBS 260.36</name>
    <dbReference type="NCBI Taxonomy" id="1168546"/>
    <lineage>
        <taxon>Eukaryota</taxon>
        <taxon>Fungi</taxon>
        <taxon>Dikarya</taxon>
        <taxon>Ascomycota</taxon>
        <taxon>Pezizomycotina</taxon>
        <taxon>Dothideomycetes</taxon>
        <taxon>Dothideomycetidae</taxon>
        <taxon>Myriangiales</taxon>
        <taxon>Myriangiaceae</taxon>
        <taxon>Myriangium</taxon>
    </lineage>
</organism>
<evidence type="ECO:0000256" key="1">
    <source>
        <dbReference type="SAM" id="MobiDB-lite"/>
    </source>
</evidence>
<evidence type="ECO:0000313" key="3">
    <source>
        <dbReference type="EMBL" id="KAF2149308.1"/>
    </source>
</evidence>
<dbReference type="AlphaFoldDB" id="A0A9P4MDL1"/>
<sequence>MRTVVLLCSILLVILATAADAKHTEIPRCQQLESYIDLVKHHAAHPVDLCEFYLSSARKKSPLRMNPKIFRAVCICLLKESNLPIPKTQTSVSAAHPSHAPKEHTCSTRYEKLIRKSFYSPQLFCQFYDANPRFISPIPGASVNNLLDGCQCFKNQAASRSTSPKSSTNPVTSTTKAAKPGSSMVNTRSESIKHVSTTVIRADTSMSRYADSATTSETTTIPYVSTTTASATTSTSTTTPITSTTTTTTTTITTASTITSTTTLPVSFTTTTSITTSVTTSITTSKLTTPSTASLSSTTTTTSSLSTTTATTSKSTATTNPSTTTLTSISTTTSTTTLAITTTATTTTLCSSMTAIATVSKGTNLVDHSNYNANFTLQYSGYGIGYASGSTQKVAQYQTSLAMASLASMCATVVEGFQKASDNSSMYFELTYALDTGSGSYWNCIMVDESSNTGVVSFDAALPAIGCSFGFKETGLEVWTG</sequence>
<evidence type="ECO:0000256" key="2">
    <source>
        <dbReference type="SAM" id="SignalP"/>
    </source>
</evidence>
<dbReference type="EMBL" id="ML996091">
    <property type="protein sequence ID" value="KAF2149308.1"/>
    <property type="molecule type" value="Genomic_DNA"/>
</dbReference>
<feature type="region of interest" description="Disordered" evidence="1">
    <location>
        <begin position="288"/>
        <end position="319"/>
    </location>
</feature>
<feature type="signal peptide" evidence="2">
    <location>
        <begin position="1"/>
        <end position="21"/>
    </location>
</feature>
<feature type="chain" id="PRO_5040388601" evidence="2">
    <location>
        <begin position="22"/>
        <end position="481"/>
    </location>
</feature>
<reference evidence="3" key="1">
    <citation type="journal article" date="2020" name="Stud. Mycol.">
        <title>101 Dothideomycetes genomes: a test case for predicting lifestyles and emergence of pathogens.</title>
        <authorList>
            <person name="Haridas S."/>
            <person name="Albert R."/>
            <person name="Binder M."/>
            <person name="Bloem J."/>
            <person name="Labutti K."/>
            <person name="Salamov A."/>
            <person name="Andreopoulos B."/>
            <person name="Baker S."/>
            <person name="Barry K."/>
            <person name="Bills G."/>
            <person name="Bluhm B."/>
            <person name="Cannon C."/>
            <person name="Castanera R."/>
            <person name="Culley D."/>
            <person name="Daum C."/>
            <person name="Ezra D."/>
            <person name="Gonzalez J."/>
            <person name="Henrissat B."/>
            <person name="Kuo A."/>
            <person name="Liang C."/>
            <person name="Lipzen A."/>
            <person name="Lutzoni F."/>
            <person name="Magnuson J."/>
            <person name="Mondo S."/>
            <person name="Nolan M."/>
            <person name="Ohm R."/>
            <person name="Pangilinan J."/>
            <person name="Park H.-J."/>
            <person name="Ramirez L."/>
            <person name="Alfaro M."/>
            <person name="Sun H."/>
            <person name="Tritt A."/>
            <person name="Yoshinaga Y."/>
            <person name="Zwiers L.-H."/>
            <person name="Turgeon B."/>
            <person name="Goodwin S."/>
            <person name="Spatafora J."/>
            <person name="Crous P."/>
            <person name="Grigoriev I."/>
        </authorList>
    </citation>
    <scope>NUCLEOTIDE SEQUENCE</scope>
    <source>
        <strain evidence="3">CBS 260.36</strain>
    </source>
</reference>
<dbReference type="OrthoDB" id="3848409at2759"/>
<feature type="region of interest" description="Disordered" evidence="1">
    <location>
        <begin position="159"/>
        <end position="189"/>
    </location>
</feature>
<protein>
    <submittedName>
        <fullName evidence="3">Uncharacterized protein</fullName>
    </submittedName>
</protein>
<keyword evidence="4" id="KW-1185">Reference proteome</keyword>
<dbReference type="Proteomes" id="UP000799439">
    <property type="component" value="Unassembled WGS sequence"/>
</dbReference>
<comment type="caution">
    <text evidence="3">The sequence shown here is derived from an EMBL/GenBank/DDBJ whole genome shotgun (WGS) entry which is preliminary data.</text>
</comment>
<gene>
    <name evidence="3" type="ORF">K461DRAFT_296786</name>
</gene>